<dbReference type="Proteomes" id="UP000464577">
    <property type="component" value="Chromosome"/>
</dbReference>
<dbReference type="PANTHER" id="PTHR43677:SF11">
    <property type="entry name" value="ZINC-CONTAINING ALCOHOL DEHYDROGENASE"/>
    <property type="match status" value="1"/>
</dbReference>
<feature type="domain" description="Enoyl reductase (ER)" evidence="1">
    <location>
        <begin position="10"/>
        <end position="322"/>
    </location>
</feature>
<dbReference type="AlphaFoldDB" id="A0A6P1W5P1"/>
<dbReference type="InterPro" id="IPR036291">
    <property type="entry name" value="NAD(P)-bd_dom_sf"/>
</dbReference>
<evidence type="ECO:0000259" key="1">
    <source>
        <dbReference type="SMART" id="SM00829"/>
    </source>
</evidence>
<name>A0A6P1W5P1_9BACT</name>
<dbReference type="GO" id="GO:0016491">
    <property type="term" value="F:oxidoreductase activity"/>
    <property type="evidence" value="ECO:0007669"/>
    <property type="project" value="InterPro"/>
</dbReference>
<dbReference type="Gene3D" id="3.90.180.10">
    <property type="entry name" value="Medium-chain alcohol dehydrogenases, catalytic domain"/>
    <property type="match status" value="1"/>
</dbReference>
<evidence type="ECO:0000313" key="3">
    <source>
        <dbReference type="Proteomes" id="UP000464577"/>
    </source>
</evidence>
<reference evidence="2 3" key="1">
    <citation type="submission" date="2019-11" db="EMBL/GenBank/DDBJ databases">
        <title>Spirosoma endbachense sp. nov., isolated from a natural salt meadow.</title>
        <authorList>
            <person name="Rojas J."/>
            <person name="Ambika Manirajan B."/>
            <person name="Ratering S."/>
            <person name="Suarez C."/>
            <person name="Geissler-Plaum R."/>
            <person name="Schnell S."/>
        </authorList>
    </citation>
    <scope>NUCLEOTIDE SEQUENCE [LARGE SCALE GENOMIC DNA]</scope>
    <source>
        <strain evidence="2 3">I-24</strain>
    </source>
</reference>
<dbReference type="SUPFAM" id="SSF51735">
    <property type="entry name" value="NAD(P)-binding Rossmann-fold domains"/>
    <property type="match status" value="1"/>
</dbReference>
<dbReference type="InterPro" id="IPR051397">
    <property type="entry name" value="Zn-ADH-like_protein"/>
</dbReference>
<dbReference type="KEGG" id="senf:GJR95_31980"/>
<dbReference type="EMBL" id="CP045997">
    <property type="protein sequence ID" value="QHV99349.1"/>
    <property type="molecule type" value="Genomic_DNA"/>
</dbReference>
<organism evidence="2 3">
    <name type="scientific">Spirosoma endbachense</name>
    <dbReference type="NCBI Taxonomy" id="2666025"/>
    <lineage>
        <taxon>Bacteria</taxon>
        <taxon>Pseudomonadati</taxon>
        <taxon>Bacteroidota</taxon>
        <taxon>Cytophagia</taxon>
        <taxon>Cytophagales</taxon>
        <taxon>Cytophagaceae</taxon>
        <taxon>Spirosoma</taxon>
    </lineage>
</organism>
<gene>
    <name evidence="2" type="ORF">GJR95_31980</name>
</gene>
<dbReference type="PANTHER" id="PTHR43677">
    <property type="entry name" value="SHORT-CHAIN DEHYDROGENASE/REDUCTASE"/>
    <property type="match status" value="1"/>
</dbReference>
<proteinExistence type="predicted"/>
<dbReference type="InterPro" id="IPR020843">
    <property type="entry name" value="ER"/>
</dbReference>
<sequence length="325" mass="34288">MKAAIMYPSGEGPRYVEVPSPVVTSEAEVLMTVKAAAIKHIDRGRASGNHYSAEAQSPGQATIIGGDGVGLLADGTRVYAMGVSGMVAQQAVVEKDRMVVVPEGVDDATAAALPNGVIGAAMGLRFRAGIQPGDVVLINGATGFTGRVAVQIAKQYGAKKVIATGRNPNSLQEVLALGADEIISVNQSDEDFLAQIRALHSRSPVDVIIDYLWGHSAELLLASLKGKGAFTHPVRFVSIGSVTGDKLQLSAENLRSVNLHLSGSGLGSWTRQDVGKLFREILPDMFQLAAEGKLKVDTVRVNLAEIESIYNVVIADGKRLVITMH</sequence>
<protein>
    <submittedName>
        <fullName evidence="2">Zinc-binding dehydrogenase</fullName>
    </submittedName>
</protein>
<dbReference type="SMART" id="SM00829">
    <property type="entry name" value="PKS_ER"/>
    <property type="match status" value="1"/>
</dbReference>
<dbReference type="RefSeq" id="WP_162389753.1">
    <property type="nucleotide sequence ID" value="NZ_CP045997.1"/>
</dbReference>
<evidence type="ECO:0000313" key="2">
    <source>
        <dbReference type="EMBL" id="QHV99349.1"/>
    </source>
</evidence>
<dbReference type="Gene3D" id="3.40.50.720">
    <property type="entry name" value="NAD(P)-binding Rossmann-like Domain"/>
    <property type="match status" value="1"/>
</dbReference>
<dbReference type="InterPro" id="IPR011032">
    <property type="entry name" value="GroES-like_sf"/>
</dbReference>
<accession>A0A6P1W5P1</accession>
<dbReference type="Pfam" id="PF00107">
    <property type="entry name" value="ADH_zinc_N"/>
    <property type="match status" value="1"/>
</dbReference>
<keyword evidence="3" id="KW-1185">Reference proteome</keyword>
<dbReference type="InterPro" id="IPR013149">
    <property type="entry name" value="ADH-like_C"/>
</dbReference>
<dbReference type="SUPFAM" id="SSF50129">
    <property type="entry name" value="GroES-like"/>
    <property type="match status" value="1"/>
</dbReference>